<evidence type="ECO:0000313" key="1">
    <source>
        <dbReference type="EMBL" id="ALS22684.1"/>
    </source>
</evidence>
<gene>
    <name evidence="1" type="ORF">IJ22_23110</name>
</gene>
<organism evidence="1 2">
    <name type="scientific">Paenibacillus naphthalenovorans</name>
    <dbReference type="NCBI Taxonomy" id="162209"/>
    <lineage>
        <taxon>Bacteria</taxon>
        <taxon>Bacillati</taxon>
        <taxon>Bacillota</taxon>
        <taxon>Bacilli</taxon>
        <taxon>Bacillales</taxon>
        <taxon>Paenibacillaceae</taxon>
        <taxon>Paenibacillus</taxon>
    </lineage>
</organism>
<reference evidence="2" key="1">
    <citation type="submission" date="2015-12" db="EMBL/GenBank/DDBJ databases">
        <title>Complete genome sequences of two moderately thermophilic Paenibacillus species.</title>
        <authorList>
            <person name="Butler R.III."/>
            <person name="Wang J."/>
            <person name="Stark B.C."/>
            <person name="Pombert J.-F."/>
        </authorList>
    </citation>
    <scope>NUCLEOTIDE SEQUENCE [LARGE SCALE GENOMIC DNA]</scope>
    <source>
        <strain evidence="2">32O-Y</strain>
    </source>
</reference>
<dbReference type="EMBL" id="CP013652">
    <property type="protein sequence ID" value="ALS22684.1"/>
    <property type="molecule type" value="Genomic_DNA"/>
</dbReference>
<evidence type="ECO:0000313" key="2">
    <source>
        <dbReference type="Proteomes" id="UP000061660"/>
    </source>
</evidence>
<dbReference type="KEGG" id="pnp:IJ22_23110"/>
<keyword evidence="2" id="KW-1185">Reference proteome</keyword>
<dbReference type="AlphaFoldDB" id="A0A0U2UHP6"/>
<dbReference type="Proteomes" id="UP000061660">
    <property type="component" value="Chromosome"/>
</dbReference>
<sequence length="93" mass="10675">MLEIGNSGFRADGEQEGKTASSHQKRIVQMRNRPVRFITKSLSVIQHRGTKIEVKFSWNCHHLNPNKQQLDLVFPKHLGLFSVSTSALPYHHK</sequence>
<reference evidence="1 2" key="2">
    <citation type="journal article" date="2016" name="Genome Announc.">
        <title>Complete Genome Sequences of Two Interactive Moderate Thermophiles, Paenibacillus napthalenovorans 32O-Y and Paenibacillus sp. 32O-W.</title>
        <authorList>
            <person name="Butler R.R.III."/>
            <person name="Wang J."/>
            <person name="Stark B.C."/>
            <person name="Pombert J.F."/>
        </authorList>
    </citation>
    <scope>NUCLEOTIDE SEQUENCE [LARGE SCALE GENOMIC DNA]</scope>
    <source>
        <strain evidence="1 2">32O-Y</strain>
    </source>
</reference>
<name>A0A0U2UHP6_9BACL</name>
<proteinExistence type="predicted"/>
<protein>
    <submittedName>
        <fullName evidence="1">Uncharacterized protein</fullName>
    </submittedName>
</protein>
<accession>A0A0U2UHP6</accession>